<dbReference type="AlphaFoldDB" id="A0A848IY24"/>
<organism evidence="1 2">
    <name type="scientific">Marinigracilibium pacificum</name>
    <dbReference type="NCBI Taxonomy" id="2729599"/>
    <lineage>
        <taxon>Bacteria</taxon>
        <taxon>Pseudomonadati</taxon>
        <taxon>Bacteroidota</taxon>
        <taxon>Cytophagia</taxon>
        <taxon>Cytophagales</taxon>
        <taxon>Flammeovirgaceae</taxon>
        <taxon>Marinigracilibium</taxon>
    </lineage>
</organism>
<reference evidence="1 2" key="1">
    <citation type="submission" date="2020-04" db="EMBL/GenBank/DDBJ databases">
        <title>Flammeovirgaceae bacterium KN852 isolated from deep sea.</title>
        <authorList>
            <person name="Zhang D.-C."/>
        </authorList>
    </citation>
    <scope>NUCLEOTIDE SEQUENCE [LARGE SCALE GENOMIC DNA]</scope>
    <source>
        <strain evidence="1 2">KN852</strain>
    </source>
</reference>
<dbReference type="EMBL" id="JABBNU010000001">
    <property type="protein sequence ID" value="NMM47180.1"/>
    <property type="molecule type" value="Genomic_DNA"/>
</dbReference>
<proteinExistence type="predicted"/>
<sequence length="109" mass="12560">MLKVRYYIYENPMDILGSVNSDDIEGITIDNFSGSELSYHLKKLLEKETEIQLIIENKKTSEPELKELIVFLRSISSFRKNIIEITHANLSSDSEVYIKKFCANVKKTG</sequence>
<accession>A0A848IY24</accession>
<keyword evidence="2" id="KW-1185">Reference proteome</keyword>
<gene>
    <name evidence="1" type="ORF">HH304_02120</name>
</gene>
<evidence type="ECO:0000313" key="2">
    <source>
        <dbReference type="Proteomes" id="UP000559010"/>
    </source>
</evidence>
<name>A0A848IY24_9BACT</name>
<protein>
    <submittedName>
        <fullName evidence="1">Uncharacterized protein</fullName>
    </submittedName>
</protein>
<dbReference type="Proteomes" id="UP000559010">
    <property type="component" value="Unassembled WGS sequence"/>
</dbReference>
<evidence type="ECO:0000313" key="1">
    <source>
        <dbReference type="EMBL" id="NMM47180.1"/>
    </source>
</evidence>
<comment type="caution">
    <text evidence="1">The sequence shown here is derived from an EMBL/GenBank/DDBJ whole genome shotgun (WGS) entry which is preliminary data.</text>
</comment>
<dbReference type="RefSeq" id="WP_169677790.1">
    <property type="nucleotide sequence ID" value="NZ_JABBNU010000001.1"/>
</dbReference>